<reference evidence="2 3" key="1">
    <citation type="submission" date="2021-03" db="EMBL/GenBank/DDBJ databases">
        <title>Genomic Encyclopedia of Type Strains, Phase IV (KMG-IV): sequencing the most valuable type-strain genomes for metagenomic binning, comparative biology and taxonomic classification.</title>
        <authorList>
            <person name="Goeker M."/>
        </authorList>
    </citation>
    <scope>NUCLEOTIDE SEQUENCE [LARGE SCALE GENOMIC DNA]</scope>
    <source>
        <strain evidence="2 3">DSM 25790</strain>
    </source>
</reference>
<evidence type="ECO:0000313" key="2">
    <source>
        <dbReference type="EMBL" id="MBP2259001.1"/>
    </source>
</evidence>
<name>A0ABS4SBX9_9BACI</name>
<proteinExistence type="predicted"/>
<dbReference type="Proteomes" id="UP001519294">
    <property type="component" value="Unassembled WGS sequence"/>
</dbReference>
<gene>
    <name evidence="2" type="ORF">J2Z81_002989</name>
</gene>
<keyword evidence="3" id="KW-1185">Reference proteome</keyword>
<accession>A0ABS4SBX9</accession>
<evidence type="ECO:0000256" key="1">
    <source>
        <dbReference type="SAM" id="MobiDB-lite"/>
    </source>
</evidence>
<feature type="compositionally biased region" description="Basic and acidic residues" evidence="1">
    <location>
        <begin position="9"/>
        <end position="18"/>
    </location>
</feature>
<dbReference type="EMBL" id="JAGIKX010000045">
    <property type="protein sequence ID" value="MBP2259001.1"/>
    <property type="molecule type" value="Genomic_DNA"/>
</dbReference>
<comment type="caution">
    <text evidence="2">The sequence shown here is derived from an EMBL/GenBank/DDBJ whole genome shotgun (WGS) entry which is preliminary data.</text>
</comment>
<organism evidence="2 3">
    <name type="scientific">Virgibacillus alimentarius</name>
    <dbReference type="NCBI Taxonomy" id="698769"/>
    <lineage>
        <taxon>Bacteria</taxon>
        <taxon>Bacillati</taxon>
        <taxon>Bacillota</taxon>
        <taxon>Bacilli</taxon>
        <taxon>Bacillales</taxon>
        <taxon>Bacillaceae</taxon>
        <taxon>Virgibacillus</taxon>
    </lineage>
</organism>
<protein>
    <submittedName>
        <fullName evidence="2">Uncharacterized protein</fullName>
    </submittedName>
</protein>
<feature type="region of interest" description="Disordered" evidence="1">
    <location>
        <begin position="1"/>
        <end position="34"/>
    </location>
</feature>
<sequence length="34" mass="3641">MKSTGAWDINRKGDEIDRSVGISTGKGMKSTGAW</sequence>
<evidence type="ECO:0000313" key="3">
    <source>
        <dbReference type="Proteomes" id="UP001519294"/>
    </source>
</evidence>